<feature type="region of interest" description="Disordered" evidence="1">
    <location>
        <begin position="105"/>
        <end position="125"/>
    </location>
</feature>
<dbReference type="RefSeq" id="WP_074329641.1">
    <property type="nucleotide sequence ID" value="NZ_JAMLBT010000002.1"/>
</dbReference>
<dbReference type="AlphaFoldDB" id="A0ABD7HII5"/>
<sequence>MGLPWIRLDTQLADHPKILELVADNQFRAIAVFHFGLGYCGKHETAGYIPAAALPFIHARKADATRLVNVNLWLSAPGGWQIKDWDDYQLSDEAAKKRRERAMKGAAARWGKKGGDEGGASLSAI</sequence>
<evidence type="ECO:0000313" key="3">
    <source>
        <dbReference type="Proteomes" id="UP000284557"/>
    </source>
</evidence>
<evidence type="ECO:0000256" key="1">
    <source>
        <dbReference type="SAM" id="MobiDB-lite"/>
    </source>
</evidence>
<accession>A0ABD7HII5</accession>
<protein>
    <submittedName>
        <fullName evidence="2">Uncharacterized protein</fullName>
    </submittedName>
</protein>
<dbReference type="EMBL" id="QXBN01000023">
    <property type="protein sequence ID" value="RIT32720.1"/>
    <property type="molecule type" value="Genomic_DNA"/>
</dbReference>
<evidence type="ECO:0000313" key="2">
    <source>
        <dbReference type="EMBL" id="RIT32720.1"/>
    </source>
</evidence>
<name>A0ABD7HII5_9MYCO</name>
<gene>
    <name evidence="2" type="ORF">D2E76_23195</name>
</gene>
<organism evidence="2 3">
    <name type="scientific">Mycobacteroides abscessus</name>
    <dbReference type="NCBI Taxonomy" id="36809"/>
    <lineage>
        <taxon>Bacteria</taxon>
        <taxon>Bacillati</taxon>
        <taxon>Actinomycetota</taxon>
        <taxon>Actinomycetes</taxon>
        <taxon>Mycobacteriales</taxon>
        <taxon>Mycobacteriaceae</taxon>
        <taxon>Mycobacteroides</taxon>
    </lineage>
</organism>
<reference evidence="2 3" key="1">
    <citation type="submission" date="2018-08" db="EMBL/GenBank/DDBJ databases">
        <title>Linezolid Resistance in Mycobacterium abscessus: MIC Distribution and Comprehensive Investigation of Resistance Mechanisms.</title>
        <authorList>
            <person name="Ye M."/>
            <person name="Xu L."/>
            <person name="Zou Y."/>
            <person name="Li B."/>
            <person name="Guo Q."/>
            <person name="Zhang Y."/>
            <person name="Zhan M."/>
            <person name="Xu B."/>
            <person name="Yu F."/>
            <person name="Zhang Z."/>
            <person name="Chu H."/>
        </authorList>
    </citation>
    <scope>NUCLEOTIDE SEQUENCE [LARGE SCALE GENOMIC DNA]</scope>
    <source>
        <strain evidence="2 3">G143</strain>
    </source>
</reference>
<proteinExistence type="predicted"/>
<comment type="caution">
    <text evidence="2">The sequence shown here is derived from an EMBL/GenBank/DDBJ whole genome shotgun (WGS) entry which is preliminary data.</text>
</comment>
<dbReference type="Proteomes" id="UP000284557">
    <property type="component" value="Unassembled WGS sequence"/>
</dbReference>